<name>A0A5B7G5T4_PORTR</name>
<dbReference type="AlphaFoldDB" id="A0A5B7G5T4"/>
<accession>A0A5B7G5T4</accession>
<evidence type="ECO:0000313" key="1">
    <source>
        <dbReference type="EMBL" id="MPC51874.1"/>
    </source>
</evidence>
<sequence length="99" mass="11456">MGKVNMFHFLGLTEKKFLCVLVADVTQFEQKLPGRHHCSPYFSSGDQCSILYCTFEYDCCPFGSFPWPPRVMFGNWQIFTASLPESEHKLFHTCWSSTC</sequence>
<gene>
    <name evidence="1" type="ORF">E2C01_045730</name>
</gene>
<protein>
    <submittedName>
        <fullName evidence="1">Uncharacterized protein</fullName>
    </submittedName>
</protein>
<comment type="caution">
    <text evidence="1">The sequence shown here is derived from an EMBL/GenBank/DDBJ whole genome shotgun (WGS) entry which is preliminary data.</text>
</comment>
<reference evidence="1 2" key="1">
    <citation type="submission" date="2019-05" db="EMBL/GenBank/DDBJ databases">
        <title>Another draft genome of Portunus trituberculatus and its Hox gene families provides insights of decapod evolution.</title>
        <authorList>
            <person name="Jeong J.-H."/>
            <person name="Song I."/>
            <person name="Kim S."/>
            <person name="Choi T."/>
            <person name="Kim D."/>
            <person name="Ryu S."/>
            <person name="Kim W."/>
        </authorList>
    </citation>
    <scope>NUCLEOTIDE SEQUENCE [LARGE SCALE GENOMIC DNA]</scope>
    <source>
        <tissue evidence="1">Muscle</tissue>
    </source>
</reference>
<dbReference type="EMBL" id="VSRR010010471">
    <property type="protein sequence ID" value="MPC51874.1"/>
    <property type="molecule type" value="Genomic_DNA"/>
</dbReference>
<dbReference type="Proteomes" id="UP000324222">
    <property type="component" value="Unassembled WGS sequence"/>
</dbReference>
<keyword evidence="2" id="KW-1185">Reference proteome</keyword>
<evidence type="ECO:0000313" key="2">
    <source>
        <dbReference type="Proteomes" id="UP000324222"/>
    </source>
</evidence>
<organism evidence="1 2">
    <name type="scientific">Portunus trituberculatus</name>
    <name type="common">Swimming crab</name>
    <name type="synonym">Neptunus trituberculatus</name>
    <dbReference type="NCBI Taxonomy" id="210409"/>
    <lineage>
        <taxon>Eukaryota</taxon>
        <taxon>Metazoa</taxon>
        <taxon>Ecdysozoa</taxon>
        <taxon>Arthropoda</taxon>
        <taxon>Crustacea</taxon>
        <taxon>Multicrustacea</taxon>
        <taxon>Malacostraca</taxon>
        <taxon>Eumalacostraca</taxon>
        <taxon>Eucarida</taxon>
        <taxon>Decapoda</taxon>
        <taxon>Pleocyemata</taxon>
        <taxon>Brachyura</taxon>
        <taxon>Eubrachyura</taxon>
        <taxon>Portunoidea</taxon>
        <taxon>Portunidae</taxon>
        <taxon>Portuninae</taxon>
        <taxon>Portunus</taxon>
    </lineage>
</organism>
<proteinExistence type="predicted"/>